<organism evidence="2 3">
    <name type="scientific">Acer saccharum</name>
    <name type="common">Sugar maple</name>
    <dbReference type="NCBI Taxonomy" id="4024"/>
    <lineage>
        <taxon>Eukaryota</taxon>
        <taxon>Viridiplantae</taxon>
        <taxon>Streptophyta</taxon>
        <taxon>Embryophyta</taxon>
        <taxon>Tracheophyta</taxon>
        <taxon>Spermatophyta</taxon>
        <taxon>Magnoliopsida</taxon>
        <taxon>eudicotyledons</taxon>
        <taxon>Gunneridae</taxon>
        <taxon>Pentapetalae</taxon>
        <taxon>rosids</taxon>
        <taxon>malvids</taxon>
        <taxon>Sapindales</taxon>
        <taxon>Sapindaceae</taxon>
        <taxon>Hippocastanoideae</taxon>
        <taxon>Acereae</taxon>
        <taxon>Acer</taxon>
    </lineage>
</organism>
<protein>
    <recommendedName>
        <fullName evidence="1">Integrase zinc-binding domain-containing protein</fullName>
    </recommendedName>
</protein>
<dbReference type="InterPro" id="IPR041588">
    <property type="entry name" value="Integrase_H2C2"/>
</dbReference>
<accession>A0AA39VRS3</accession>
<dbReference type="FunFam" id="1.10.340.70:FF:000001">
    <property type="entry name" value="Retrovirus-related Pol polyprotein from transposon gypsy-like Protein"/>
    <property type="match status" value="1"/>
</dbReference>
<proteinExistence type="predicted"/>
<dbReference type="InterPro" id="IPR050951">
    <property type="entry name" value="Retrovirus_Pol_polyprotein"/>
</dbReference>
<keyword evidence="3" id="KW-1185">Reference proteome</keyword>
<reference evidence="2" key="1">
    <citation type="journal article" date="2022" name="Plant J.">
        <title>Strategies of tolerance reflected in two North American maple genomes.</title>
        <authorList>
            <person name="McEvoy S.L."/>
            <person name="Sezen U.U."/>
            <person name="Trouern-Trend A."/>
            <person name="McMahon S.M."/>
            <person name="Schaberg P.G."/>
            <person name="Yang J."/>
            <person name="Wegrzyn J.L."/>
            <person name="Swenson N.G."/>
        </authorList>
    </citation>
    <scope>NUCLEOTIDE SEQUENCE</scope>
    <source>
        <strain evidence="2">NS2018</strain>
    </source>
</reference>
<dbReference type="Gene3D" id="1.10.340.70">
    <property type="match status" value="1"/>
</dbReference>
<name>A0AA39VRS3_ACESA</name>
<reference evidence="2" key="2">
    <citation type="submission" date="2023-06" db="EMBL/GenBank/DDBJ databases">
        <authorList>
            <person name="Swenson N.G."/>
            <person name="Wegrzyn J.L."/>
            <person name="Mcevoy S.L."/>
        </authorList>
    </citation>
    <scope>NUCLEOTIDE SEQUENCE</scope>
    <source>
        <strain evidence="2">NS2018</strain>
        <tissue evidence="2">Leaf</tissue>
    </source>
</reference>
<dbReference type="EMBL" id="JAUESC010000382">
    <property type="protein sequence ID" value="KAK0587863.1"/>
    <property type="molecule type" value="Genomic_DNA"/>
</dbReference>
<dbReference type="Pfam" id="PF17921">
    <property type="entry name" value="Integrase_H2C2"/>
    <property type="match status" value="1"/>
</dbReference>
<dbReference type="AlphaFoldDB" id="A0AA39VRS3"/>
<evidence type="ECO:0000313" key="2">
    <source>
        <dbReference type="EMBL" id="KAK0587863.1"/>
    </source>
</evidence>
<comment type="caution">
    <text evidence="2">The sequence shown here is derived from an EMBL/GenBank/DDBJ whole genome shotgun (WGS) entry which is preliminary data.</text>
</comment>
<evidence type="ECO:0000313" key="3">
    <source>
        <dbReference type="Proteomes" id="UP001168877"/>
    </source>
</evidence>
<dbReference type="Proteomes" id="UP001168877">
    <property type="component" value="Unassembled WGS sequence"/>
</dbReference>
<sequence>MTVSIPGFELFRELLVEDPYFAHIMANLSSNENKAFLLVDGFLFRGNQLCIPESSLRMKIIKELHDEGHVGSDCTLQLVRDNYFWPTIRREVERYVDQC</sequence>
<gene>
    <name evidence="2" type="ORF">LWI29_030155</name>
</gene>
<feature type="domain" description="Integrase zinc-binding" evidence="1">
    <location>
        <begin position="54"/>
        <end position="99"/>
    </location>
</feature>
<evidence type="ECO:0000259" key="1">
    <source>
        <dbReference type="Pfam" id="PF17921"/>
    </source>
</evidence>
<dbReference type="PANTHER" id="PTHR37984">
    <property type="entry name" value="PROTEIN CBG26694"/>
    <property type="match status" value="1"/>
</dbReference>
<dbReference type="PANTHER" id="PTHR37984:SF5">
    <property type="entry name" value="PROTEIN NYNRIN-LIKE"/>
    <property type="match status" value="1"/>
</dbReference>